<dbReference type="InterPro" id="IPR016181">
    <property type="entry name" value="Acyl_CoA_acyltransferase"/>
</dbReference>
<dbReference type="Proteomes" id="UP000716906">
    <property type="component" value="Unassembled WGS sequence"/>
</dbReference>
<evidence type="ECO:0000259" key="2">
    <source>
        <dbReference type="PROSITE" id="PS51186"/>
    </source>
</evidence>
<dbReference type="InterPro" id="IPR050769">
    <property type="entry name" value="NAT_camello-type"/>
</dbReference>
<evidence type="ECO:0000256" key="1">
    <source>
        <dbReference type="ARBA" id="ARBA00022679"/>
    </source>
</evidence>
<feature type="domain" description="N-acetyltransferase" evidence="2">
    <location>
        <begin position="4"/>
        <end position="202"/>
    </location>
</feature>
<sequence length="202" mass="23252">MVSINVLDKTDTDYIQKISKLHMVAFPDFFLTQLGLLFLKTLYKGYLEDDNSGIIVAEINGKLAGFIAYSNEYSKFYKGLLKRRLIQFAFCSLLAVIRHPSFFKRLLGAFRKSDDAKKEEPYVELASICVNPKAEGRGIGSQLIDKLKDITDFAIYSYINLETDACDNDAVNKFYMKNGFKLARSYVTPEERKMNEYRYYGE</sequence>
<comment type="caution">
    <text evidence="3">The sequence shown here is derived from an EMBL/GenBank/DDBJ whole genome shotgun (WGS) entry which is preliminary data.</text>
</comment>
<accession>A0ABS2EA87</accession>
<protein>
    <submittedName>
        <fullName evidence="3">GNAT family N-acetyltransferase</fullName>
    </submittedName>
</protein>
<keyword evidence="1" id="KW-0808">Transferase</keyword>
<proteinExistence type="predicted"/>
<dbReference type="Pfam" id="PF00583">
    <property type="entry name" value="Acetyltransf_1"/>
    <property type="match status" value="1"/>
</dbReference>
<dbReference type="CDD" id="cd04301">
    <property type="entry name" value="NAT_SF"/>
    <property type="match status" value="1"/>
</dbReference>
<evidence type="ECO:0000313" key="3">
    <source>
        <dbReference type="EMBL" id="MBM6738562.1"/>
    </source>
</evidence>
<keyword evidence="4" id="KW-1185">Reference proteome</keyword>
<organism evidence="3 4">
    <name type="scientific">Faecalicatena fissicatena</name>
    <dbReference type="NCBI Taxonomy" id="290055"/>
    <lineage>
        <taxon>Bacteria</taxon>
        <taxon>Bacillati</taxon>
        <taxon>Bacillota</taxon>
        <taxon>Clostridia</taxon>
        <taxon>Lachnospirales</taxon>
        <taxon>Lachnospiraceae</taxon>
        <taxon>Faecalicatena</taxon>
    </lineage>
</organism>
<dbReference type="PANTHER" id="PTHR13947">
    <property type="entry name" value="GNAT FAMILY N-ACETYLTRANSFERASE"/>
    <property type="match status" value="1"/>
</dbReference>
<dbReference type="Gene3D" id="3.40.630.30">
    <property type="match status" value="1"/>
</dbReference>
<dbReference type="EMBL" id="JACLYY010000010">
    <property type="protein sequence ID" value="MBM6738562.1"/>
    <property type="molecule type" value="Genomic_DNA"/>
</dbReference>
<reference evidence="3 4" key="1">
    <citation type="journal article" date="2021" name="Sci. Rep.">
        <title>The distribution of antibiotic resistance genes in chicken gut microbiota commensals.</title>
        <authorList>
            <person name="Juricova H."/>
            <person name="Matiasovicova J."/>
            <person name="Kubasova T."/>
            <person name="Cejkova D."/>
            <person name="Rychlik I."/>
        </authorList>
    </citation>
    <scope>NUCLEOTIDE SEQUENCE [LARGE SCALE GENOMIC DNA]</scope>
    <source>
        <strain evidence="3 4">An773</strain>
    </source>
</reference>
<dbReference type="InterPro" id="IPR000182">
    <property type="entry name" value="GNAT_dom"/>
</dbReference>
<dbReference type="SUPFAM" id="SSF55729">
    <property type="entry name" value="Acyl-CoA N-acyltransferases (Nat)"/>
    <property type="match status" value="1"/>
</dbReference>
<dbReference type="RefSeq" id="WP_205156129.1">
    <property type="nucleotide sequence ID" value="NZ_JACLYY010000010.1"/>
</dbReference>
<name>A0ABS2EA87_9FIRM</name>
<gene>
    <name evidence="3" type="ORF">H7U36_10700</name>
</gene>
<dbReference type="PANTHER" id="PTHR13947:SF37">
    <property type="entry name" value="LD18367P"/>
    <property type="match status" value="1"/>
</dbReference>
<dbReference type="PROSITE" id="PS51186">
    <property type="entry name" value="GNAT"/>
    <property type="match status" value="1"/>
</dbReference>
<evidence type="ECO:0000313" key="4">
    <source>
        <dbReference type="Proteomes" id="UP000716906"/>
    </source>
</evidence>